<comment type="caution">
    <text evidence="2">The sequence shown here is derived from an EMBL/GenBank/DDBJ whole genome shotgun (WGS) entry which is preliminary data.</text>
</comment>
<feature type="transmembrane region" description="Helical" evidence="1">
    <location>
        <begin position="43"/>
        <end position="64"/>
    </location>
</feature>
<sequence length="103" mass="11530">MNVLFSARLARFCNKPPNEQTTPPICFTGSENNVTTTNMLRNYFLPAAFLLVAVQSMAQAPSGVPYGKPEPLELDLFNIIVFIVLPLVLIAVYIGFKRKNRKK</sequence>
<dbReference type="EMBL" id="QWGR01000009">
    <property type="protein sequence ID" value="RIJ47131.1"/>
    <property type="molecule type" value="Genomic_DNA"/>
</dbReference>
<organism evidence="2 3">
    <name type="scientific">Maribellus luteus</name>
    <dbReference type="NCBI Taxonomy" id="2305463"/>
    <lineage>
        <taxon>Bacteria</taxon>
        <taxon>Pseudomonadati</taxon>
        <taxon>Bacteroidota</taxon>
        <taxon>Bacteroidia</taxon>
        <taxon>Marinilabiliales</taxon>
        <taxon>Prolixibacteraceae</taxon>
        <taxon>Maribellus</taxon>
    </lineage>
</organism>
<keyword evidence="1" id="KW-0812">Transmembrane</keyword>
<accession>A0A399SYC6</accession>
<evidence type="ECO:0000256" key="1">
    <source>
        <dbReference type="SAM" id="Phobius"/>
    </source>
</evidence>
<feature type="transmembrane region" description="Helical" evidence="1">
    <location>
        <begin position="76"/>
        <end position="96"/>
    </location>
</feature>
<keyword evidence="3" id="KW-1185">Reference proteome</keyword>
<gene>
    <name evidence="2" type="ORF">D1614_15330</name>
</gene>
<dbReference type="AlphaFoldDB" id="A0A399SYC6"/>
<dbReference type="RefSeq" id="WP_119438848.1">
    <property type="nucleotide sequence ID" value="NZ_QWGR01000009.1"/>
</dbReference>
<protein>
    <submittedName>
        <fullName evidence="2">Uncharacterized protein</fullName>
    </submittedName>
</protein>
<proteinExistence type="predicted"/>
<evidence type="ECO:0000313" key="3">
    <source>
        <dbReference type="Proteomes" id="UP000265926"/>
    </source>
</evidence>
<evidence type="ECO:0000313" key="2">
    <source>
        <dbReference type="EMBL" id="RIJ47131.1"/>
    </source>
</evidence>
<reference evidence="2 3" key="1">
    <citation type="submission" date="2018-08" db="EMBL/GenBank/DDBJ databases">
        <title>Pallidiluteibacterium maritimus gen. nov., sp. nov., isolated from coastal sediment.</title>
        <authorList>
            <person name="Zhou L.Y."/>
        </authorList>
    </citation>
    <scope>NUCLEOTIDE SEQUENCE [LARGE SCALE GENOMIC DNA]</scope>
    <source>
        <strain evidence="2 3">XSD2</strain>
    </source>
</reference>
<dbReference type="Proteomes" id="UP000265926">
    <property type="component" value="Unassembled WGS sequence"/>
</dbReference>
<name>A0A399SYC6_9BACT</name>
<keyword evidence="1" id="KW-0472">Membrane</keyword>
<keyword evidence="1" id="KW-1133">Transmembrane helix</keyword>